<dbReference type="GO" id="GO:0016787">
    <property type="term" value="F:hydrolase activity"/>
    <property type="evidence" value="ECO:0007669"/>
    <property type="project" value="UniProtKB-KW"/>
</dbReference>
<dbReference type="GO" id="GO:0003676">
    <property type="term" value="F:nucleic acid binding"/>
    <property type="evidence" value="ECO:0007669"/>
    <property type="project" value="InterPro"/>
</dbReference>
<dbReference type="InterPro" id="IPR002591">
    <property type="entry name" value="Phosphodiest/P_Trfase"/>
</dbReference>
<name>A0A0L8HJ00_OCTBM</name>
<dbReference type="OrthoDB" id="415411at2759"/>
<organism evidence="5">
    <name type="scientific">Octopus bimaculoides</name>
    <name type="common">California two-spotted octopus</name>
    <dbReference type="NCBI Taxonomy" id="37653"/>
    <lineage>
        <taxon>Eukaryota</taxon>
        <taxon>Metazoa</taxon>
        <taxon>Spiralia</taxon>
        <taxon>Lophotrochozoa</taxon>
        <taxon>Mollusca</taxon>
        <taxon>Cephalopoda</taxon>
        <taxon>Coleoidea</taxon>
        <taxon>Octopodiformes</taxon>
        <taxon>Octopoda</taxon>
        <taxon>Incirrata</taxon>
        <taxon>Octopodidae</taxon>
        <taxon>Octopus</taxon>
    </lineage>
</organism>
<dbReference type="InterPro" id="IPR044929">
    <property type="entry name" value="DNA/RNA_non-sp_Endonuclease_sf"/>
</dbReference>
<sequence>MDKAVAWIKNGVRFVALYFEQPDESGHRRGPNSAKVVKALQTIDSVIGVLMDELFEERLENCIDIVIVADHGMTDISLERVIQLSNILNKTALKQVMSIGSLVRISTKYKMEFNKIEIFTNETKDKVSEKELLSDLKCQSPYMNVYAKRYLPKVLHYANNIRIEDVIILPEDKWSVVKDLSFYTDKGSHGYDNRYRNMRSLFLAYGPDFKQNLTIKPFENIELYNLFTDIFNVTGAPNNGTVGRLDSILNSPPIRNKQSLMDQYIKTPFNMSLVMLQQFLQDNDCPNSPVFGKMVKELFVLLNDSNNYTDFEGTKSFGLPASNTTALLLPHTSHVTVYDSGLKLPTFIATTLTKENKLKQKSSKDGSCFIPDPRLAGQSKYLPNCSQEAATMDNLTWMNLYPSDFITDDNKIILNLSSSCIPVPYKFVSDLWDEALNKISEWLNTYSEINMFSGPIFDYNFDGRADDQETIWKFSPETVPTHVFLVLTSYNHSESDLQNSAAYILPTDLGNHSYCRKPSWILQNHKARIRDVELLTNLEFFPDMTSEKAVISRTSL</sequence>
<evidence type="ECO:0000256" key="1">
    <source>
        <dbReference type="ARBA" id="ARBA00022801"/>
    </source>
</evidence>
<accession>A0A0L8HJ00</accession>
<dbReference type="PANTHER" id="PTHR10151">
    <property type="entry name" value="ECTONUCLEOTIDE PYROPHOSPHATASE/PHOSPHODIESTERASE"/>
    <property type="match status" value="1"/>
</dbReference>
<gene>
    <name evidence="5" type="ORF">OCBIM_22013501mg</name>
</gene>
<dbReference type="InterPro" id="IPR020821">
    <property type="entry name" value="ENPP1-3/EXOG-like_nuc-like"/>
</dbReference>
<feature type="domain" description="ENPP1-3/EXOG-like endonuclease/phosphodiesterase" evidence="3">
    <location>
        <begin position="331"/>
        <end position="547"/>
    </location>
</feature>
<dbReference type="InterPro" id="IPR017850">
    <property type="entry name" value="Alkaline_phosphatase_core_sf"/>
</dbReference>
<dbReference type="InterPro" id="IPR001604">
    <property type="entry name" value="Endo_G_ENPP1-like_dom"/>
</dbReference>
<dbReference type="SUPFAM" id="SSF54060">
    <property type="entry name" value="His-Me finger endonucleases"/>
    <property type="match status" value="1"/>
</dbReference>
<evidence type="ECO:0000259" key="3">
    <source>
        <dbReference type="SMART" id="SM00477"/>
    </source>
</evidence>
<dbReference type="AlphaFoldDB" id="A0A0L8HJ00"/>
<evidence type="ECO:0000256" key="2">
    <source>
        <dbReference type="ARBA" id="ARBA00023180"/>
    </source>
</evidence>
<evidence type="ECO:0000313" key="5">
    <source>
        <dbReference type="EMBL" id="KOF89192.1"/>
    </source>
</evidence>
<keyword evidence="1" id="KW-0378">Hydrolase</keyword>
<proteinExistence type="predicted"/>
<dbReference type="SMART" id="SM00892">
    <property type="entry name" value="Endonuclease_NS"/>
    <property type="match status" value="1"/>
</dbReference>
<dbReference type="Gene3D" id="3.40.570.10">
    <property type="entry name" value="Extracellular Endonuclease, subunit A"/>
    <property type="match status" value="1"/>
</dbReference>
<reference evidence="5" key="1">
    <citation type="submission" date="2015-07" db="EMBL/GenBank/DDBJ databases">
        <title>MeaNS - Measles Nucleotide Surveillance Program.</title>
        <authorList>
            <person name="Tran T."/>
            <person name="Druce J."/>
        </authorList>
    </citation>
    <scope>NUCLEOTIDE SEQUENCE</scope>
    <source>
        <strain evidence="5">UCB-OBI-ISO-001</strain>
        <tissue evidence="5">Gonad</tissue>
    </source>
</reference>
<evidence type="ECO:0000259" key="4">
    <source>
        <dbReference type="SMART" id="SM00892"/>
    </source>
</evidence>
<feature type="domain" description="DNA/RNA non-specific endonuclease/pyrophosphatase/phosphodiesterase" evidence="4">
    <location>
        <begin position="330"/>
        <end position="547"/>
    </location>
</feature>
<protein>
    <recommendedName>
        <fullName evidence="6">Extracellular Endonuclease subunit A domain-containing protein</fullName>
    </recommendedName>
</protein>
<dbReference type="Gene3D" id="3.40.720.10">
    <property type="entry name" value="Alkaline Phosphatase, subunit A"/>
    <property type="match status" value="1"/>
</dbReference>
<dbReference type="Pfam" id="PF01663">
    <property type="entry name" value="Phosphodiest"/>
    <property type="match status" value="1"/>
</dbReference>
<dbReference type="SMART" id="SM00477">
    <property type="entry name" value="NUC"/>
    <property type="match status" value="1"/>
</dbReference>
<keyword evidence="2" id="KW-0325">Glycoprotein</keyword>
<dbReference type="GO" id="GO:0046872">
    <property type="term" value="F:metal ion binding"/>
    <property type="evidence" value="ECO:0007669"/>
    <property type="project" value="InterPro"/>
</dbReference>
<dbReference type="EMBL" id="KQ418031">
    <property type="protein sequence ID" value="KOF89192.1"/>
    <property type="molecule type" value="Genomic_DNA"/>
</dbReference>
<dbReference type="InterPro" id="IPR044925">
    <property type="entry name" value="His-Me_finger_sf"/>
</dbReference>
<dbReference type="PANTHER" id="PTHR10151:SF114">
    <property type="entry name" value="ECTONUCLEOTIDE PYROPHOSPHATASE_PHOSPHODIESTERASE C27A7.3"/>
    <property type="match status" value="1"/>
</dbReference>
<dbReference type="SUPFAM" id="SSF53649">
    <property type="entry name" value="Alkaline phosphatase-like"/>
    <property type="match status" value="1"/>
</dbReference>
<evidence type="ECO:0008006" key="6">
    <source>
        <dbReference type="Google" id="ProtNLM"/>
    </source>
</evidence>